<dbReference type="InParanoid" id="A0A165EVW0"/>
<dbReference type="Pfam" id="PF05686">
    <property type="entry name" value="Glyco_transf_90"/>
    <property type="match status" value="1"/>
</dbReference>
<dbReference type="Proteomes" id="UP000076842">
    <property type="component" value="Unassembled WGS sequence"/>
</dbReference>
<evidence type="ECO:0000259" key="4">
    <source>
        <dbReference type="SMART" id="SM00672"/>
    </source>
</evidence>
<evidence type="ECO:0000256" key="1">
    <source>
        <dbReference type="ARBA" id="ARBA00010118"/>
    </source>
</evidence>
<evidence type="ECO:0000256" key="2">
    <source>
        <dbReference type="ARBA" id="ARBA00022679"/>
    </source>
</evidence>
<dbReference type="InterPro" id="IPR051091">
    <property type="entry name" value="O-Glucosyltr/Glycosyltrsf_90"/>
</dbReference>
<feature type="compositionally biased region" description="Pro residues" evidence="3">
    <location>
        <begin position="135"/>
        <end position="146"/>
    </location>
</feature>
<dbReference type="PANTHER" id="PTHR12203:SF35">
    <property type="entry name" value="PROTEIN O-GLUCOSYLTRANSFERASE 1"/>
    <property type="match status" value="1"/>
</dbReference>
<dbReference type="OrthoDB" id="541052at2759"/>
<evidence type="ECO:0000256" key="3">
    <source>
        <dbReference type="SAM" id="MobiDB-lite"/>
    </source>
</evidence>
<evidence type="ECO:0000313" key="5">
    <source>
        <dbReference type="EMBL" id="KZT55622.1"/>
    </source>
</evidence>
<dbReference type="InterPro" id="IPR006598">
    <property type="entry name" value="CAP10"/>
</dbReference>
<name>A0A165EVW0_9BASI</name>
<gene>
    <name evidence="5" type="ORF">CALCODRAFT_498368</name>
</gene>
<dbReference type="GO" id="GO:0016740">
    <property type="term" value="F:transferase activity"/>
    <property type="evidence" value="ECO:0007669"/>
    <property type="project" value="UniProtKB-KW"/>
</dbReference>
<sequence>MLRSPRLPLSYTRRGPHSRLTQRAPLPLTASLRSYSFNFWRRIPRPLRVVLVLMGLGLAVVWWNSGEGRQRVSGKELDALLGKGEELVWDVPEPDGSLVKESNQQIFSGDEEEDSAAIPAPRPPAAEEPTLRPAIPDPPSPPPKPQNPHIRPRPAEVPAHSFLPNGLLEVNPAGRHPIYDLIERAEEEWAAKLARASKTLEQAVGEYRRRYGRKPPRGFDKWWAYVQRHDVQLPDEYDQILADLGGFHAYSPADLRRLQTTTRKQPGTYTLGTTSGSRGTVELLASSLAQEEEARGFAAAREQLDLLAGFGEDWVDGETRRRTSVGQEIWAATGEWEATFSLDGPRELADWGLYEERRLKAEAREYMGLFRKSQSDYLGWGAACPPSSPLREDWPFPPSLPLPPPNPKTFVHSPLAASDTCLHPQLVQTSEFLLSYPGRGPVLPLQPRLWFGGRKTAAHGDVLVAAGWAGEGEKVRWEEKEDKAVWRGAVGDLEVGARAEQGERMRLVRMVNERSEADYPVLLPGSDVERVGQAEPRSQAVLNRLADGAFTGEAPSQLSNLPFAPPLTPAEEASYKYLISLSDPPSSFLRLLGSGSVVLQSSVFQDWYAERMLPWVHYVPLSTGLSELYDTLLFFRGDPERGVPGQDALARAIGDAGREWTRRFGRREDAVAYTWRLFLEYGRLVSDERNAMVYDLPEPEPEEEDG</sequence>
<organism evidence="5 6">
    <name type="scientific">Calocera cornea HHB12733</name>
    <dbReference type="NCBI Taxonomy" id="1353952"/>
    <lineage>
        <taxon>Eukaryota</taxon>
        <taxon>Fungi</taxon>
        <taxon>Dikarya</taxon>
        <taxon>Basidiomycota</taxon>
        <taxon>Agaricomycotina</taxon>
        <taxon>Dacrymycetes</taxon>
        <taxon>Dacrymycetales</taxon>
        <taxon>Dacrymycetaceae</taxon>
        <taxon>Calocera</taxon>
    </lineage>
</organism>
<evidence type="ECO:0000313" key="6">
    <source>
        <dbReference type="Proteomes" id="UP000076842"/>
    </source>
</evidence>
<dbReference type="AlphaFoldDB" id="A0A165EVW0"/>
<proteinExistence type="inferred from homology"/>
<protein>
    <submittedName>
        <fullName evidence="5">Glycosyltransferase family 90 protein</fullName>
    </submittedName>
</protein>
<keyword evidence="2 5" id="KW-0808">Transferase</keyword>
<dbReference type="PANTHER" id="PTHR12203">
    <property type="entry name" value="KDEL LYS-ASP-GLU-LEU CONTAINING - RELATED"/>
    <property type="match status" value="1"/>
</dbReference>
<feature type="region of interest" description="Disordered" evidence="3">
    <location>
        <begin position="91"/>
        <end position="158"/>
    </location>
</feature>
<reference evidence="5 6" key="1">
    <citation type="journal article" date="2016" name="Mol. Biol. Evol.">
        <title>Comparative Genomics of Early-Diverging Mushroom-Forming Fungi Provides Insights into the Origins of Lignocellulose Decay Capabilities.</title>
        <authorList>
            <person name="Nagy L.G."/>
            <person name="Riley R."/>
            <person name="Tritt A."/>
            <person name="Adam C."/>
            <person name="Daum C."/>
            <person name="Floudas D."/>
            <person name="Sun H."/>
            <person name="Yadav J.S."/>
            <person name="Pangilinan J."/>
            <person name="Larsson K.H."/>
            <person name="Matsuura K."/>
            <person name="Barry K."/>
            <person name="Labutti K."/>
            <person name="Kuo R."/>
            <person name="Ohm R.A."/>
            <person name="Bhattacharya S.S."/>
            <person name="Shirouzu T."/>
            <person name="Yoshinaga Y."/>
            <person name="Martin F.M."/>
            <person name="Grigoriev I.V."/>
            <person name="Hibbett D.S."/>
        </authorList>
    </citation>
    <scope>NUCLEOTIDE SEQUENCE [LARGE SCALE GENOMIC DNA]</scope>
    <source>
        <strain evidence="5 6">HHB12733</strain>
    </source>
</reference>
<accession>A0A165EVW0</accession>
<feature type="domain" description="Glycosyl transferase CAP10" evidence="4">
    <location>
        <begin position="431"/>
        <end position="688"/>
    </location>
</feature>
<dbReference type="EMBL" id="KV423991">
    <property type="protein sequence ID" value="KZT55622.1"/>
    <property type="molecule type" value="Genomic_DNA"/>
</dbReference>
<comment type="similarity">
    <text evidence="1">Belongs to the glycosyltransferase 90 family.</text>
</comment>
<dbReference type="SMART" id="SM00672">
    <property type="entry name" value="CAP10"/>
    <property type="match status" value="1"/>
</dbReference>
<keyword evidence="6" id="KW-1185">Reference proteome</keyword>